<proteinExistence type="predicted"/>
<sequence length="136" mass="15813">MAKNNKSEIASNILEGYNDFLRDLKERISQTQVRAAIALNTELVLLYWQIGRDILTRQQQQGWGAKVINRLATDLRKAFPEMKGFSPRNLKYMRAFAETYPDEQFVQEVLAQITWYHNIALLEFFARRGLKSTANS</sequence>
<name>A0AAV3X9D5_9CYAN</name>
<accession>A0AAV3X9D5</accession>
<evidence type="ECO:0000259" key="1">
    <source>
        <dbReference type="Pfam" id="PF17761"/>
    </source>
</evidence>
<organism evidence="2 3">
    <name type="scientific">Microseira wollei NIES-4236</name>
    <dbReference type="NCBI Taxonomy" id="2530354"/>
    <lineage>
        <taxon>Bacteria</taxon>
        <taxon>Bacillati</taxon>
        <taxon>Cyanobacteriota</taxon>
        <taxon>Cyanophyceae</taxon>
        <taxon>Oscillatoriophycideae</taxon>
        <taxon>Aerosakkonematales</taxon>
        <taxon>Aerosakkonemataceae</taxon>
        <taxon>Microseira</taxon>
    </lineage>
</organism>
<dbReference type="RefSeq" id="WP_226580216.1">
    <property type="nucleotide sequence ID" value="NZ_BLAY01000036.1"/>
</dbReference>
<keyword evidence="3" id="KW-1185">Reference proteome</keyword>
<reference evidence="2" key="1">
    <citation type="submission" date="2019-10" db="EMBL/GenBank/DDBJ databases">
        <title>Draft genome sequece of Microseira wollei NIES-4236.</title>
        <authorList>
            <person name="Yamaguchi H."/>
            <person name="Suzuki S."/>
            <person name="Kawachi M."/>
        </authorList>
    </citation>
    <scope>NUCLEOTIDE SEQUENCE</scope>
    <source>
        <strain evidence="2">NIES-4236</strain>
    </source>
</reference>
<dbReference type="EMBL" id="BLAY01000036">
    <property type="protein sequence ID" value="GET37921.1"/>
    <property type="molecule type" value="Genomic_DNA"/>
</dbReference>
<dbReference type="Proteomes" id="UP001050975">
    <property type="component" value="Unassembled WGS sequence"/>
</dbReference>
<dbReference type="PANTHER" id="PTHR30547">
    <property type="entry name" value="UNCHARACTERIZED PROTEIN YHCG-RELATED"/>
    <property type="match status" value="1"/>
</dbReference>
<dbReference type="PANTHER" id="PTHR30547:SF0">
    <property type="entry name" value="BLR8175 PROTEIN"/>
    <property type="match status" value="1"/>
</dbReference>
<dbReference type="Pfam" id="PF17761">
    <property type="entry name" value="DUF1016_N"/>
    <property type="match status" value="1"/>
</dbReference>
<evidence type="ECO:0000313" key="3">
    <source>
        <dbReference type="Proteomes" id="UP001050975"/>
    </source>
</evidence>
<evidence type="ECO:0000313" key="2">
    <source>
        <dbReference type="EMBL" id="GET37921.1"/>
    </source>
</evidence>
<gene>
    <name evidence="2" type="ORF">MiSe_26750</name>
</gene>
<feature type="domain" description="YhcG N-terminal" evidence="1">
    <location>
        <begin position="23"/>
        <end position="124"/>
    </location>
</feature>
<dbReference type="InterPro" id="IPR053148">
    <property type="entry name" value="PD-DEXK-like_domain"/>
</dbReference>
<protein>
    <recommendedName>
        <fullName evidence="1">YhcG N-terminal domain-containing protein</fullName>
    </recommendedName>
</protein>
<comment type="caution">
    <text evidence="2">The sequence shown here is derived from an EMBL/GenBank/DDBJ whole genome shotgun (WGS) entry which is preliminary data.</text>
</comment>
<dbReference type="AlphaFoldDB" id="A0AAV3X9D5"/>
<dbReference type="InterPro" id="IPR041527">
    <property type="entry name" value="YhcG_N"/>
</dbReference>